<name>A0ABQ3S9E4_9ACTN</name>
<comment type="caution">
    <text evidence="2">The sequence shown here is derived from an EMBL/GenBank/DDBJ whole genome shotgun (WGS) entry which is preliminary data.</text>
</comment>
<reference evidence="3" key="1">
    <citation type="submission" date="2023-07" db="EMBL/GenBank/DDBJ databases">
        <title>Whole genome shotgun sequence of Streptomyces cacaoi subsp. asoensis NBRC 13813.</title>
        <authorList>
            <person name="Komaki H."/>
            <person name="Tamura T."/>
        </authorList>
    </citation>
    <scope>NUCLEOTIDE SEQUENCE [LARGE SCALE GENOMIC DNA]</scope>
    <source>
        <strain evidence="3">NBRC 13813</strain>
    </source>
</reference>
<dbReference type="EMBL" id="BNEB01000005">
    <property type="protein sequence ID" value="GHI64746.1"/>
    <property type="molecule type" value="Genomic_DNA"/>
</dbReference>
<protein>
    <submittedName>
        <fullName evidence="2">Uncharacterized protein</fullName>
    </submittedName>
</protein>
<gene>
    <name evidence="2" type="ORF">Saso_63960</name>
</gene>
<evidence type="ECO:0000256" key="1">
    <source>
        <dbReference type="SAM" id="MobiDB-lite"/>
    </source>
</evidence>
<keyword evidence="3" id="KW-1185">Reference proteome</keyword>
<feature type="region of interest" description="Disordered" evidence="1">
    <location>
        <begin position="17"/>
        <end position="83"/>
    </location>
</feature>
<evidence type="ECO:0000313" key="3">
    <source>
        <dbReference type="Proteomes" id="UP000649259"/>
    </source>
</evidence>
<organism evidence="2 3">
    <name type="scientific">Streptomyces asoensis</name>
    <dbReference type="NCBI Taxonomy" id="249586"/>
    <lineage>
        <taxon>Bacteria</taxon>
        <taxon>Bacillati</taxon>
        <taxon>Actinomycetota</taxon>
        <taxon>Actinomycetes</taxon>
        <taxon>Kitasatosporales</taxon>
        <taxon>Streptomycetaceae</taxon>
        <taxon>Streptomyces</taxon>
    </lineage>
</organism>
<evidence type="ECO:0000313" key="2">
    <source>
        <dbReference type="EMBL" id="GHI64746.1"/>
    </source>
</evidence>
<accession>A0ABQ3S9E4</accession>
<proteinExistence type="predicted"/>
<dbReference type="Proteomes" id="UP000649259">
    <property type="component" value="Unassembled WGS sequence"/>
</dbReference>
<sequence>MSRRALSGASRAVAWTRTAAARGADPEMQRTVPPPVGVRRDPREGSAGLTISQFNCGYAPPGRRGPLQHHDAAAAPRTKWWLT</sequence>